<reference evidence="1 2" key="1">
    <citation type="submission" date="2024-03" db="EMBL/GenBank/DDBJ databases">
        <title>Novel species of the genus Variovorax.</title>
        <authorList>
            <person name="Liu Q."/>
            <person name="Xin Y.-H."/>
        </authorList>
    </citation>
    <scope>NUCLEOTIDE SEQUENCE [LARGE SCALE GENOMIC DNA]</scope>
    <source>
        <strain evidence="1 2">KACC 18501</strain>
    </source>
</reference>
<dbReference type="RefSeq" id="WP_340365964.1">
    <property type="nucleotide sequence ID" value="NZ_JBBKZV010000017.1"/>
</dbReference>
<organism evidence="1 2">
    <name type="scientific">Variovorax humicola</name>
    <dbReference type="NCBI Taxonomy" id="1769758"/>
    <lineage>
        <taxon>Bacteria</taxon>
        <taxon>Pseudomonadati</taxon>
        <taxon>Pseudomonadota</taxon>
        <taxon>Betaproteobacteria</taxon>
        <taxon>Burkholderiales</taxon>
        <taxon>Comamonadaceae</taxon>
        <taxon>Variovorax</taxon>
    </lineage>
</organism>
<proteinExistence type="predicted"/>
<evidence type="ECO:0000313" key="1">
    <source>
        <dbReference type="EMBL" id="MEJ8824860.1"/>
    </source>
</evidence>
<protein>
    <submittedName>
        <fullName evidence="1">Uncharacterized protein</fullName>
    </submittedName>
</protein>
<keyword evidence="2" id="KW-1185">Reference proteome</keyword>
<evidence type="ECO:0000313" key="2">
    <source>
        <dbReference type="Proteomes" id="UP001363010"/>
    </source>
</evidence>
<dbReference type="Proteomes" id="UP001363010">
    <property type="component" value="Unassembled WGS sequence"/>
</dbReference>
<gene>
    <name evidence="1" type="ORF">WKW80_22995</name>
</gene>
<sequence length="75" mass="8095">MAQLLACVFPCRRFTDILADAGARLRANVDRYSFIAVDSPGAPVAFPKISRSIFTHAKSARSRLISICSALTALP</sequence>
<name>A0ABU8W481_9BURK</name>
<comment type="caution">
    <text evidence="1">The sequence shown here is derived from an EMBL/GenBank/DDBJ whole genome shotgun (WGS) entry which is preliminary data.</text>
</comment>
<dbReference type="EMBL" id="JBBKZV010000017">
    <property type="protein sequence ID" value="MEJ8824860.1"/>
    <property type="molecule type" value="Genomic_DNA"/>
</dbReference>
<accession>A0ABU8W481</accession>